<evidence type="ECO:0000256" key="2">
    <source>
        <dbReference type="ARBA" id="ARBA00022649"/>
    </source>
</evidence>
<protein>
    <submittedName>
        <fullName evidence="3">mRNA interferase RelE/StbE</fullName>
    </submittedName>
</protein>
<dbReference type="AlphaFoldDB" id="A0A1G5XR05"/>
<dbReference type="Proteomes" id="UP000198756">
    <property type="component" value="Unassembled WGS sequence"/>
</dbReference>
<dbReference type="OrthoDB" id="9805098at2"/>
<gene>
    <name evidence="3" type="ORF">SAMN03080617_01943</name>
</gene>
<name>A0A1G5XR05_9BACT</name>
<comment type="similarity">
    <text evidence="1">Belongs to the RelE toxin family.</text>
</comment>
<dbReference type="NCBIfam" id="TIGR02385">
    <property type="entry name" value="RelE_StbE"/>
    <property type="match status" value="1"/>
</dbReference>
<evidence type="ECO:0000256" key="1">
    <source>
        <dbReference type="ARBA" id="ARBA00006226"/>
    </source>
</evidence>
<accession>A0A1G5XR05</accession>
<organism evidence="3 4">
    <name type="scientific">Algoriphagus alkaliphilus</name>
    <dbReference type="NCBI Taxonomy" id="279824"/>
    <lineage>
        <taxon>Bacteria</taxon>
        <taxon>Pseudomonadati</taxon>
        <taxon>Bacteroidota</taxon>
        <taxon>Cytophagia</taxon>
        <taxon>Cytophagales</taxon>
        <taxon>Cyclobacteriaceae</taxon>
        <taxon>Algoriphagus</taxon>
    </lineage>
</organism>
<dbReference type="EMBL" id="FMXE01000011">
    <property type="protein sequence ID" value="SDA72620.1"/>
    <property type="molecule type" value="Genomic_DNA"/>
</dbReference>
<keyword evidence="4" id="KW-1185">Reference proteome</keyword>
<evidence type="ECO:0000313" key="4">
    <source>
        <dbReference type="Proteomes" id="UP000198756"/>
    </source>
</evidence>
<dbReference type="Pfam" id="PF05016">
    <property type="entry name" value="ParE_toxin"/>
    <property type="match status" value="1"/>
</dbReference>
<dbReference type="STRING" id="279824.SAMN03080617_01943"/>
<dbReference type="InterPro" id="IPR035093">
    <property type="entry name" value="RelE/ParE_toxin_dom_sf"/>
</dbReference>
<reference evidence="4" key="1">
    <citation type="submission" date="2016-10" db="EMBL/GenBank/DDBJ databases">
        <authorList>
            <person name="Varghese N."/>
            <person name="Submissions S."/>
        </authorList>
    </citation>
    <scope>NUCLEOTIDE SEQUENCE [LARGE SCALE GENOMIC DNA]</scope>
    <source>
        <strain evidence="4">DSM 22703</strain>
    </source>
</reference>
<dbReference type="Gene3D" id="3.30.2310.20">
    <property type="entry name" value="RelE-like"/>
    <property type="match status" value="1"/>
</dbReference>
<proteinExistence type="inferred from homology"/>
<dbReference type="SUPFAM" id="SSF143011">
    <property type="entry name" value="RelE-like"/>
    <property type="match status" value="1"/>
</dbReference>
<evidence type="ECO:0000313" key="3">
    <source>
        <dbReference type="EMBL" id="SDA72620.1"/>
    </source>
</evidence>
<dbReference type="InterPro" id="IPR007712">
    <property type="entry name" value="RelE/ParE_toxin"/>
</dbReference>
<keyword evidence="2" id="KW-1277">Toxin-antitoxin system</keyword>
<dbReference type="PANTHER" id="PTHR35601">
    <property type="entry name" value="TOXIN RELE"/>
    <property type="match status" value="1"/>
</dbReference>
<dbReference type="RefSeq" id="WP_092729738.1">
    <property type="nucleotide sequence ID" value="NZ_FMXE01000011.1"/>
</dbReference>
<sequence>MAYQIAIKKSAIKSLAKIPEPYFSSLKEAIYGLADNPRPIGYKKLKGRDAYRIRVADYRIIYEIEDKILTIEVIAVGHRREIYE</sequence>
<dbReference type="PANTHER" id="PTHR35601:SF1">
    <property type="entry name" value="TOXIN RELE"/>
    <property type="match status" value="1"/>
</dbReference>